<geneLocation type="plasmid" evidence="1 2">
    <name>unnamed5</name>
</geneLocation>
<reference evidence="1 2" key="1">
    <citation type="submission" date="2017-04" db="EMBL/GenBank/DDBJ databases">
        <title>The Characteristic of a Fine Plant Growth-Promoting Rhizobacteria Bacillus mycoides Gnyt1 and its Whole Genome Sequencing Analysis.</title>
        <authorList>
            <person name="Li J.H."/>
            <person name="Yao T."/>
        </authorList>
    </citation>
    <scope>NUCLEOTIDE SEQUENCE [LARGE SCALE GENOMIC DNA]</scope>
    <source>
        <strain evidence="1 2">Gnyt1</strain>
        <plasmid evidence="2">Plasmid unnamed5</plasmid>
    </source>
</reference>
<organism evidence="1 2">
    <name type="scientific">Bacillus mycoides</name>
    <dbReference type="NCBI Taxonomy" id="1405"/>
    <lineage>
        <taxon>Bacteria</taxon>
        <taxon>Bacillati</taxon>
        <taxon>Bacillota</taxon>
        <taxon>Bacilli</taxon>
        <taxon>Bacillales</taxon>
        <taxon>Bacillaceae</taxon>
        <taxon>Bacillus</taxon>
        <taxon>Bacillus cereus group</taxon>
    </lineage>
</organism>
<accession>A0A1W6AJH5</accession>
<evidence type="ECO:0000313" key="2">
    <source>
        <dbReference type="Proteomes" id="UP000192932"/>
    </source>
</evidence>
<proteinExistence type="predicted"/>
<keyword evidence="1" id="KW-0614">Plasmid</keyword>
<dbReference type="RefSeq" id="WP_085313593.1">
    <property type="nucleotide sequence ID" value="NZ_CP020748.1"/>
</dbReference>
<evidence type="ECO:0000313" key="1">
    <source>
        <dbReference type="EMBL" id="ARJ25901.1"/>
    </source>
</evidence>
<name>A0A1W6AJH5_BACMY</name>
<dbReference type="EMBL" id="CP020748">
    <property type="protein sequence ID" value="ARJ25901.1"/>
    <property type="molecule type" value="Genomic_DNA"/>
</dbReference>
<dbReference type="Proteomes" id="UP000192932">
    <property type="component" value="Plasmid unnamed5"/>
</dbReference>
<protein>
    <submittedName>
        <fullName evidence="1">Uncharacterized protein</fullName>
    </submittedName>
</protein>
<gene>
    <name evidence="1" type="ORF">B7492_33230</name>
</gene>
<dbReference type="AlphaFoldDB" id="A0A1W6AJH5"/>
<sequence length="320" mass="38428">MREIIIKFSTEGERFRELDESKSYFLQEAEDIIFQLRHKVKSRSQEVQPKRFGLYLNGKFLLDSKISFSDKNSIEQQIKDTFQRTDVWTDDIKKQYINILGDYAKEEKQAFLNQEFRSFIFLKRDLFEKKADFLFSLKQSERLFKSVYAKISNGFFSQLEDIVSSMFNSYEYIVHYYDLLNGSYEEVIKNKEEWFGSVENFEKFVRFVTANYFSINRSRLKVIQANNPIYHSFQDYLFEWRAKTDFQESLKVHEIIEQKLQNKWTEVLLNGSTFVNAESVEKWVVEKVLREFFEEEAKREGLSEEEKQFCEIAAGTETRF</sequence>